<dbReference type="Proteomes" id="UP000325302">
    <property type="component" value="Unassembled WGS sequence"/>
</dbReference>
<dbReference type="PANTHER" id="PTHR33408">
    <property type="entry name" value="TRANSPOSASE"/>
    <property type="match status" value="1"/>
</dbReference>
<dbReference type="InterPro" id="IPR025668">
    <property type="entry name" value="Tnp_DDE_dom"/>
</dbReference>
<feature type="domain" description="Transposase InsH N-terminal" evidence="1">
    <location>
        <begin position="19"/>
        <end position="112"/>
    </location>
</feature>
<dbReference type="OrthoDB" id="9182628at2"/>
<accession>A0A5A9W565</accession>
<dbReference type="Pfam" id="PF05598">
    <property type="entry name" value="DUF772"/>
    <property type="match status" value="1"/>
</dbReference>
<protein>
    <submittedName>
        <fullName evidence="3">Transposase</fullName>
    </submittedName>
</protein>
<dbReference type="Pfam" id="PF13751">
    <property type="entry name" value="DDE_Tnp_1_6"/>
    <property type="match status" value="1"/>
</dbReference>
<keyword evidence="4" id="KW-1185">Reference proteome</keyword>
<evidence type="ECO:0000259" key="1">
    <source>
        <dbReference type="Pfam" id="PF05598"/>
    </source>
</evidence>
<dbReference type="PANTHER" id="PTHR33408:SF4">
    <property type="entry name" value="TRANSPOSASE DDE DOMAIN-CONTAINING PROTEIN"/>
    <property type="match status" value="1"/>
</dbReference>
<sequence>MARYKHYDYNQTKMILLRFADQIQPGTFEYTLNHVVDTDLDLSVFESRYRNDVNGAPAYDPAILLKVVLFAYSRGITSSRKIAQACRENVIFMALSADSQPHHSTIAEFISRMDEVIAPLFTHVLMVCDGLNLIGREMFAIDGCKLPSNAAKEWSGTRAELNRKQAKIDRAVSRMLTAHQHDDRQDQPPEILAREQAQIEKLEKVSAKIKKHLATAPERLGQRGTPVKGNITDPDSANMKLIYRLDIDGYIADNQFRKRDPRFAESVTFNTAKAQRRKERGGQVAQRFIPADFDYDPLTETCRCPAGQPMWKRFKGLIDEQETISFQGYRQHCRDCSLKHQCLRRPNQQDGRQVSFALGERKPLSSFIEKMKQKIDSPMGRHIYSQRLGTVEPVFGNLESNKGLSRFTLRGKSKVNAQWLMYCMVHNLEKIATQGQQRH</sequence>
<name>A0A5A9W565_9GAMM</name>
<evidence type="ECO:0000313" key="3">
    <source>
        <dbReference type="EMBL" id="KAA0875930.1"/>
    </source>
</evidence>
<gene>
    <name evidence="3" type="ORF">E1H14_04370</name>
</gene>
<dbReference type="EMBL" id="SMRS01000002">
    <property type="protein sequence ID" value="KAA0875930.1"/>
    <property type="molecule type" value="Genomic_DNA"/>
</dbReference>
<dbReference type="AlphaFoldDB" id="A0A5A9W565"/>
<organism evidence="3 4">
    <name type="scientific">Nitrincola tapanii</name>
    <dbReference type="NCBI Taxonomy" id="1708751"/>
    <lineage>
        <taxon>Bacteria</taxon>
        <taxon>Pseudomonadati</taxon>
        <taxon>Pseudomonadota</taxon>
        <taxon>Gammaproteobacteria</taxon>
        <taxon>Oceanospirillales</taxon>
        <taxon>Oceanospirillaceae</taxon>
        <taxon>Nitrincola</taxon>
    </lineage>
</organism>
<dbReference type="InterPro" id="IPR008490">
    <property type="entry name" value="Transposase_InsH_N"/>
</dbReference>
<comment type="caution">
    <text evidence="3">The sequence shown here is derived from an EMBL/GenBank/DDBJ whole genome shotgun (WGS) entry which is preliminary data.</text>
</comment>
<dbReference type="RefSeq" id="WP_149390232.1">
    <property type="nucleotide sequence ID" value="NZ_SMRS01000002.1"/>
</dbReference>
<reference evidence="3 4" key="1">
    <citation type="submission" date="2019-03" db="EMBL/GenBank/DDBJ databases">
        <title>Nitrincola sp. nov. isolated from an Indian soda lake.</title>
        <authorList>
            <person name="Joshi A."/>
            <person name="Thite S.V."/>
            <person name="Joseph N."/>
            <person name="Dhotre D."/>
            <person name="Moorthy M."/>
            <person name="Shouche Y.S."/>
        </authorList>
    </citation>
    <scope>NUCLEOTIDE SEQUENCE [LARGE SCALE GENOMIC DNA]</scope>
    <source>
        <strain evidence="3 4">MEB193</strain>
    </source>
</reference>
<evidence type="ECO:0000313" key="4">
    <source>
        <dbReference type="Proteomes" id="UP000325302"/>
    </source>
</evidence>
<evidence type="ECO:0000259" key="2">
    <source>
        <dbReference type="Pfam" id="PF13751"/>
    </source>
</evidence>
<feature type="domain" description="Transposase DDE" evidence="2">
    <location>
        <begin position="304"/>
        <end position="431"/>
    </location>
</feature>
<proteinExistence type="predicted"/>